<proteinExistence type="predicted"/>
<sequence length="53" mass="5763">MCWLACSGTLLLGGAIAAIRYGNEELESGGLQFSLLLFLPCMQEYAVLVRKLV</sequence>
<accession>A0A326U3A9</accession>
<name>A0A326U3A9_THEHA</name>
<organism evidence="1 2">
    <name type="scientific">Thermosporothrix hazakensis</name>
    <dbReference type="NCBI Taxonomy" id="644383"/>
    <lineage>
        <taxon>Bacteria</taxon>
        <taxon>Bacillati</taxon>
        <taxon>Chloroflexota</taxon>
        <taxon>Ktedonobacteria</taxon>
        <taxon>Ktedonobacterales</taxon>
        <taxon>Thermosporotrichaceae</taxon>
        <taxon>Thermosporothrix</taxon>
    </lineage>
</organism>
<keyword evidence="2" id="KW-1185">Reference proteome</keyword>
<gene>
    <name evidence="1" type="ORF">EI42_03975</name>
</gene>
<dbReference type="AlphaFoldDB" id="A0A326U3A9"/>
<evidence type="ECO:0000313" key="1">
    <source>
        <dbReference type="EMBL" id="PZW26394.1"/>
    </source>
</evidence>
<protein>
    <submittedName>
        <fullName evidence="1">Uncharacterized protein</fullName>
    </submittedName>
</protein>
<dbReference type="EMBL" id="QKUF01000015">
    <property type="protein sequence ID" value="PZW26394.1"/>
    <property type="molecule type" value="Genomic_DNA"/>
</dbReference>
<comment type="caution">
    <text evidence="1">The sequence shown here is derived from an EMBL/GenBank/DDBJ whole genome shotgun (WGS) entry which is preliminary data.</text>
</comment>
<reference evidence="1 2" key="1">
    <citation type="submission" date="2018-06" db="EMBL/GenBank/DDBJ databases">
        <title>Genomic Encyclopedia of Archaeal and Bacterial Type Strains, Phase II (KMG-II): from individual species to whole genera.</title>
        <authorList>
            <person name="Goeker M."/>
        </authorList>
    </citation>
    <scope>NUCLEOTIDE SEQUENCE [LARGE SCALE GENOMIC DNA]</scope>
    <source>
        <strain evidence="1 2">ATCC BAA-1881</strain>
    </source>
</reference>
<dbReference type="Proteomes" id="UP000248806">
    <property type="component" value="Unassembled WGS sequence"/>
</dbReference>
<evidence type="ECO:0000313" key="2">
    <source>
        <dbReference type="Proteomes" id="UP000248806"/>
    </source>
</evidence>